<dbReference type="GO" id="GO:0006284">
    <property type="term" value="P:base-excision repair"/>
    <property type="evidence" value="ECO:0007669"/>
    <property type="project" value="InterPro"/>
</dbReference>
<dbReference type="PANTHER" id="PTHR22993">
    <property type="entry name" value="FORMAMIDOPYRIMIDINE-DNA GLYCOSYLASE"/>
    <property type="match status" value="1"/>
</dbReference>
<dbReference type="KEGG" id="chyd:H4K34_17450"/>
<dbReference type="Proteomes" id="UP000516305">
    <property type="component" value="Chromosome"/>
</dbReference>
<evidence type="ECO:0000313" key="11">
    <source>
        <dbReference type="EMBL" id="QNR24133.1"/>
    </source>
</evidence>
<dbReference type="GO" id="GO:0008534">
    <property type="term" value="F:oxidized purine nucleobase lesion DNA N-glycosylase activity"/>
    <property type="evidence" value="ECO:0007669"/>
    <property type="project" value="UniProtKB-EC"/>
</dbReference>
<evidence type="ECO:0000256" key="8">
    <source>
        <dbReference type="ARBA" id="ARBA00023268"/>
    </source>
</evidence>
<keyword evidence="7" id="KW-0456">Lyase</keyword>
<comment type="catalytic activity">
    <reaction evidence="1">
        <text>Hydrolysis of DNA containing ring-opened 7-methylguanine residues, releasing 2,6-diamino-4-hydroxy-5-(N-methyl)formamidopyrimidine.</text>
        <dbReference type="EC" id="3.2.2.23"/>
    </reaction>
</comment>
<evidence type="ECO:0000256" key="1">
    <source>
        <dbReference type="ARBA" id="ARBA00001668"/>
    </source>
</evidence>
<dbReference type="GO" id="GO:0003906">
    <property type="term" value="F:DNA-(apurinic or apyrimidinic site) endonuclease activity"/>
    <property type="evidence" value="ECO:0007669"/>
    <property type="project" value="InterPro"/>
</dbReference>
<gene>
    <name evidence="11" type="ORF">H4K34_17450</name>
</gene>
<dbReference type="Pfam" id="PF06831">
    <property type="entry name" value="H2TH"/>
    <property type="match status" value="1"/>
</dbReference>
<dbReference type="EMBL" id="CP060139">
    <property type="protein sequence ID" value="QNR24133.1"/>
    <property type="molecule type" value="Genomic_DNA"/>
</dbReference>
<dbReference type="SMART" id="SM00898">
    <property type="entry name" value="Fapy_DNA_glyco"/>
    <property type="match status" value="1"/>
</dbReference>
<evidence type="ECO:0000256" key="9">
    <source>
        <dbReference type="ARBA" id="ARBA00023295"/>
    </source>
</evidence>
<dbReference type="PROSITE" id="PS51068">
    <property type="entry name" value="FPG_CAT"/>
    <property type="match status" value="1"/>
</dbReference>
<dbReference type="GO" id="GO:0008270">
    <property type="term" value="F:zinc ion binding"/>
    <property type="evidence" value="ECO:0007669"/>
    <property type="project" value="InterPro"/>
</dbReference>
<evidence type="ECO:0000256" key="5">
    <source>
        <dbReference type="ARBA" id="ARBA00023125"/>
    </source>
</evidence>
<dbReference type="SMART" id="SM01232">
    <property type="entry name" value="H2TH"/>
    <property type="match status" value="1"/>
</dbReference>
<keyword evidence="8" id="KW-0511">Multifunctional enzyme</keyword>
<protein>
    <submittedName>
        <fullName evidence="11">Fpg/Nei family DNA glycosylase</fullName>
    </submittedName>
</protein>
<keyword evidence="6" id="KW-0234">DNA repair</keyword>
<dbReference type="AlphaFoldDB" id="A0A7H0VEI5"/>
<dbReference type="InterPro" id="IPR035937">
    <property type="entry name" value="FPG_N"/>
</dbReference>
<proteinExistence type="inferred from homology"/>
<keyword evidence="12" id="KW-1185">Reference proteome</keyword>
<evidence type="ECO:0000256" key="6">
    <source>
        <dbReference type="ARBA" id="ARBA00023204"/>
    </source>
</evidence>
<sequence length="263" mass="30167">MPELPEVEIMRQYFEKAAMHKTISALEFHDPLFKVFKTSPEELEKALIGQAFLKTERIGKYLFAQISGGNWLHLHFGMTGDLELFRHNELPKYTRFVIQFEDGDKLAYRDLRKFGVIEIVESPEAYRLSSNLGKDLLNVAKEDFIKSISNRKIAIKTALLDQKHYAGIGNWIADEVLFNCGVHPNTSCQNLSEAKLEELLLDAQKVVREAIQKDTHYGDFPAHFFVNYRKEKAIHPDHPNSPVERLVVGGRGTFIVPEKQKLV</sequence>
<dbReference type="InterPro" id="IPR015886">
    <property type="entry name" value="H2TH_FPG"/>
</dbReference>
<dbReference type="GO" id="GO:0003684">
    <property type="term" value="F:damaged DNA binding"/>
    <property type="evidence" value="ECO:0007669"/>
    <property type="project" value="InterPro"/>
</dbReference>
<dbReference type="Pfam" id="PF01149">
    <property type="entry name" value="Fapy_DNA_glyco"/>
    <property type="match status" value="1"/>
</dbReference>
<evidence type="ECO:0000313" key="12">
    <source>
        <dbReference type="Proteomes" id="UP000516305"/>
    </source>
</evidence>
<name>A0A7H0VEI5_9FLAO</name>
<comment type="similarity">
    <text evidence="2">Belongs to the FPG family.</text>
</comment>
<dbReference type="RefSeq" id="WP_210758668.1">
    <property type="nucleotide sequence ID" value="NZ_CP060139.1"/>
</dbReference>
<evidence type="ECO:0000259" key="10">
    <source>
        <dbReference type="PROSITE" id="PS51068"/>
    </source>
</evidence>
<dbReference type="InterPro" id="IPR010979">
    <property type="entry name" value="Ribosomal_uS13-like_H2TH"/>
</dbReference>
<evidence type="ECO:0000256" key="4">
    <source>
        <dbReference type="ARBA" id="ARBA00022801"/>
    </source>
</evidence>
<keyword evidence="4" id="KW-0378">Hydrolase</keyword>
<feature type="domain" description="Formamidopyrimidine-DNA glycosylase catalytic" evidence="10">
    <location>
        <begin position="2"/>
        <end position="115"/>
    </location>
</feature>
<evidence type="ECO:0000256" key="7">
    <source>
        <dbReference type="ARBA" id="ARBA00023239"/>
    </source>
</evidence>
<keyword evidence="9" id="KW-0326">Glycosidase</keyword>
<keyword evidence="5" id="KW-0238">DNA-binding</keyword>
<dbReference type="Gene3D" id="3.20.190.10">
    <property type="entry name" value="MutM-like, N-terminal"/>
    <property type="match status" value="1"/>
</dbReference>
<accession>A0A7H0VEI5</accession>
<evidence type="ECO:0000256" key="3">
    <source>
        <dbReference type="ARBA" id="ARBA00022763"/>
    </source>
</evidence>
<dbReference type="SUPFAM" id="SSF46946">
    <property type="entry name" value="S13-like H2TH domain"/>
    <property type="match status" value="1"/>
</dbReference>
<dbReference type="InterPro" id="IPR012319">
    <property type="entry name" value="FPG_cat"/>
</dbReference>
<dbReference type="PANTHER" id="PTHR22993:SF9">
    <property type="entry name" value="FORMAMIDOPYRIMIDINE-DNA GLYCOSYLASE"/>
    <property type="match status" value="1"/>
</dbReference>
<dbReference type="GO" id="GO:0016829">
    <property type="term" value="F:lyase activity"/>
    <property type="evidence" value="ECO:0007669"/>
    <property type="project" value="UniProtKB-KW"/>
</dbReference>
<evidence type="ECO:0000256" key="2">
    <source>
        <dbReference type="ARBA" id="ARBA00009409"/>
    </source>
</evidence>
<dbReference type="Gene3D" id="1.10.8.50">
    <property type="match status" value="1"/>
</dbReference>
<dbReference type="SUPFAM" id="SSF81624">
    <property type="entry name" value="N-terminal domain of MutM-like DNA repair proteins"/>
    <property type="match status" value="1"/>
</dbReference>
<reference evidence="11 12" key="1">
    <citation type="submission" date="2020-08" db="EMBL/GenBank/DDBJ databases">
        <title>Croceimicrobium hydrocarbonivorans gen. nov., sp. nov., a novel marine bacterium isolated from a bacterial consortium that degrades polyethylene terephthalate.</title>
        <authorList>
            <person name="Liu R."/>
        </authorList>
    </citation>
    <scope>NUCLEOTIDE SEQUENCE [LARGE SCALE GENOMIC DNA]</scope>
    <source>
        <strain evidence="11 12">A20-9</strain>
    </source>
</reference>
<organism evidence="11 12">
    <name type="scientific">Croceimicrobium hydrocarbonivorans</name>
    <dbReference type="NCBI Taxonomy" id="2761580"/>
    <lineage>
        <taxon>Bacteria</taxon>
        <taxon>Pseudomonadati</taxon>
        <taxon>Bacteroidota</taxon>
        <taxon>Flavobacteriia</taxon>
        <taxon>Flavobacteriales</taxon>
        <taxon>Owenweeksiaceae</taxon>
        <taxon>Croceimicrobium</taxon>
    </lineage>
</organism>
<keyword evidence="3" id="KW-0227">DNA damage</keyword>